<dbReference type="GeneID" id="7841379"/>
<keyword evidence="6" id="KW-0472">Membrane</keyword>
<evidence type="ECO:0000256" key="5">
    <source>
        <dbReference type="SAM" id="Coils"/>
    </source>
</evidence>
<protein>
    <submittedName>
        <fullName evidence="9">Transmembrane protein, putative</fullName>
    </submittedName>
</protein>
<evidence type="ECO:0000259" key="7">
    <source>
        <dbReference type="Pfam" id="PF04091"/>
    </source>
</evidence>
<dbReference type="GO" id="GO:0006893">
    <property type="term" value="P:Golgi to plasma membrane transport"/>
    <property type="evidence" value="ECO:0007669"/>
    <property type="project" value="TreeGrafter"/>
</dbReference>
<dbReference type="Gene3D" id="1.10.357.30">
    <property type="entry name" value="Exocyst complex subunit Sec15 C-terminal domain, N-terminal subdomain"/>
    <property type="match status" value="1"/>
</dbReference>
<dbReference type="RefSeq" id="XP_001021190.3">
    <property type="nucleotide sequence ID" value="XM_001021190.3"/>
</dbReference>
<keyword evidence="3" id="KW-0268">Exocytosis</keyword>
<gene>
    <name evidence="9" type="ORF">TTHERM_00923100</name>
</gene>
<feature type="domain" description="Exocyst complex component EXOC6/Sec15 N-terminal" evidence="8">
    <location>
        <begin position="52"/>
        <end position="222"/>
    </location>
</feature>
<dbReference type="InterPro" id="IPR048359">
    <property type="entry name" value="EXOC6_Sec15_N"/>
</dbReference>
<dbReference type="GO" id="GO:0006886">
    <property type="term" value="P:intracellular protein transport"/>
    <property type="evidence" value="ECO:0007669"/>
    <property type="project" value="InterPro"/>
</dbReference>
<dbReference type="AlphaFoldDB" id="Q23WN5"/>
<keyword evidence="2" id="KW-0813">Transport</keyword>
<keyword evidence="10" id="KW-1185">Reference proteome</keyword>
<dbReference type="PANTHER" id="PTHR12702">
    <property type="entry name" value="SEC15"/>
    <property type="match status" value="1"/>
</dbReference>
<dbReference type="InterPro" id="IPR007225">
    <property type="entry name" value="EXOC6/Sec15"/>
</dbReference>
<keyword evidence="6 9" id="KW-0812">Transmembrane</keyword>
<proteinExistence type="inferred from homology"/>
<organism evidence="9 10">
    <name type="scientific">Tetrahymena thermophila (strain SB210)</name>
    <dbReference type="NCBI Taxonomy" id="312017"/>
    <lineage>
        <taxon>Eukaryota</taxon>
        <taxon>Sar</taxon>
        <taxon>Alveolata</taxon>
        <taxon>Ciliophora</taxon>
        <taxon>Intramacronucleata</taxon>
        <taxon>Oligohymenophorea</taxon>
        <taxon>Hymenostomatida</taxon>
        <taxon>Tetrahymenina</taxon>
        <taxon>Tetrahymenidae</taxon>
        <taxon>Tetrahymena</taxon>
    </lineage>
</organism>
<evidence type="ECO:0000256" key="3">
    <source>
        <dbReference type="ARBA" id="ARBA00022483"/>
    </source>
</evidence>
<accession>Q23WN5</accession>
<dbReference type="InterPro" id="IPR046361">
    <property type="entry name" value="EXOC6/Sec15_C"/>
</dbReference>
<dbReference type="EMBL" id="GG662607">
    <property type="protein sequence ID" value="EAS00945.3"/>
    <property type="molecule type" value="Genomic_DNA"/>
</dbReference>
<dbReference type="Proteomes" id="UP000009168">
    <property type="component" value="Unassembled WGS sequence"/>
</dbReference>
<dbReference type="InParanoid" id="Q23WN5"/>
<dbReference type="Gene3D" id="1.20.58.670">
    <property type="entry name" value="Dsl1p vesicle tethering complex, Tip20p subunit, domain D"/>
    <property type="match status" value="1"/>
</dbReference>
<dbReference type="PANTHER" id="PTHR12702:SF0">
    <property type="entry name" value="EXOCYST COMPLEX COMPONENT 6"/>
    <property type="match status" value="1"/>
</dbReference>
<name>Q23WN5_TETTS</name>
<keyword evidence="6" id="KW-1133">Transmembrane helix</keyword>
<dbReference type="OrthoDB" id="10267033at2759"/>
<dbReference type="InterPro" id="IPR042045">
    <property type="entry name" value="EXOC6/Sec15_C_dom1"/>
</dbReference>
<dbReference type="InterPro" id="IPR042044">
    <property type="entry name" value="EXOC6PINT-1/Sec15/Tip20_C_dom2"/>
</dbReference>
<evidence type="ECO:0000256" key="4">
    <source>
        <dbReference type="ARBA" id="ARBA00023054"/>
    </source>
</evidence>
<evidence type="ECO:0000256" key="2">
    <source>
        <dbReference type="ARBA" id="ARBA00022448"/>
    </source>
</evidence>
<dbReference type="Pfam" id="PF04091">
    <property type="entry name" value="Sec15_C"/>
    <property type="match status" value="1"/>
</dbReference>
<sequence>MASAIQNQDSLLSKIDIVVPQSNLDQQEDEGLVYNIKHVIIHNTADDYLDELQITQQTQEEQIKDMCFKKADELVRNFSKFYSMKQQILGLQEQMKQFENELDICRKQNQYDKLEIKQKETLLKNIDSTLKLLHSTKEVVDLIQKSIDNLKLKKFQACMRNLIQLKKIQDSNYQENQIIPTFNSLVNQIIPMINTKIHVSLEEMIRDWMKYSKEKQKEFGQNHFTQMENIIKVQIQENFTGQDRFTNQKFSAARDNQSFFKRESNINRQSVYQLNRTSYNNYRASNSIYNNDPKRTTKLSIIESLNNLPGAIPFQKADFSRASRASKLNNMSLTKNLGREWKTDSPLDFFQLKQPQSIYEMMKEKKLFVETFKQNRIRLLLEISEGDKIKNSRQFREFLEQFVGFFVVEKEIEGVLKEASNLQQMWVEGMKYIEKKLKSYFCNLSEESEYIPSKNEIVLFSNILYKIGLESASISLMKIIKDALLQYTNTIISNIKQNHTERLVNCSFAEIVVQNQDDYDIFCRIFDVPQSAQINENNKSSMQLPFTLILQEIALLINKFIEDSVIFLKGVCEYDSLIYSQLDVLYKTFASIFEEYIFREVKTEIQFGQMFLNLDYLKKSPKFYIKQIESQLHVSPSQKFDCFLSIDQIKNRCIEEMIEIMRIKISDCIIRYARVNWQPTQKNKSCQDFIHELVMQMMITIQSLRMINFNQIDTILYLSMKEINSIIWKFLVEDLKNYNIVGLINLRTDLLAIFDMCKTEFRQYPNLTDCLRELDTFLFLFLDRKPGDYLEGNNREEIYMHLEPKKLIVLLDKYVVNKIHYYFLNFIILYFRNTSFQGQEIQYLGRENVLLFQKNQKKNQAFINESYQIFIIIYKLLLLKNMYLVFFSIYLFLQVCYLIFNIFTLLNLLKQVNKIDYHILNFIIFQIRNTFFLDLEIRSQKEGVCCNFQQIK</sequence>
<dbReference type="GO" id="GO:0000145">
    <property type="term" value="C:exocyst"/>
    <property type="evidence" value="ECO:0007669"/>
    <property type="project" value="TreeGrafter"/>
</dbReference>
<dbReference type="HOGENOM" id="CLU_336342_0_0_1"/>
<keyword evidence="4 5" id="KW-0175">Coiled coil</keyword>
<dbReference type="GO" id="GO:0090522">
    <property type="term" value="P:vesicle tethering involved in exocytosis"/>
    <property type="evidence" value="ECO:0007669"/>
    <property type="project" value="InterPro"/>
</dbReference>
<evidence type="ECO:0000256" key="6">
    <source>
        <dbReference type="SAM" id="Phobius"/>
    </source>
</evidence>
<feature type="domain" description="Exocyst complex subunit EXOC6/Sec15 C-terminal" evidence="7">
    <location>
        <begin position="476"/>
        <end position="813"/>
    </location>
</feature>
<dbReference type="eggNOG" id="ENOG502SPN8">
    <property type="taxonomic scope" value="Eukaryota"/>
</dbReference>
<feature type="transmembrane region" description="Helical" evidence="6">
    <location>
        <begin position="882"/>
        <end position="909"/>
    </location>
</feature>
<feature type="coiled-coil region" evidence="5">
    <location>
        <begin position="81"/>
        <end position="108"/>
    </location>
</feature>
<evidence type="ECO:0000259" key="8">
    <source>
        <dbReference type="Pfam" id="PF20651"/>
    </source>
</evidence>
<comment type="similarity">
    <text evidence="1">Belongs to the SEC15 family.</text>
</comment>
<evidence type="ECO:0000313" key="9">
    <source>
        <dbReference type="EMBL" id="EAS00945.3"/>
    </source>
</evidence>
<dbReference type="KEGG" id="tet:TTHERM_00923100"/>
<dbReference type="STRING" id="312017.Q23WN5"/>
<reference evidence="10" key="1">
    <citation type="journal article" date="2006" name="PLoS Biol.">
        <title>Macronuclear genome sequence of the ciliate Tetrahymena thermophila, a model eukaryote.</title>
        <authorList>
            <person name="Eisen J.A."/>
            <person name="Coyne R.S."/>
            <person name="Wu M."/>
            <person name="Wu D."/>
            <person name="Thiagarajan M."/>
            <person name="Wortman J.R."/>
            <person name="Badger J.H."/>
            <person name="Ren Q."/>
            <person name="Amedeo P."/>
            <person name="Jones K.M."/>
            <person name="Tallon L.J."/>
            <person name="Delcher A.L."/>
            <person name="Salzberg S.L."/>
            <person name="Silva J.C."/>
            <person name="Haas B.J."/>
            <person name="Majoros W.H."/>
            <person name="Farzad M."/>
            <person name="Carlton J.M."/>
            <person name="Smith R.K. Jr."/>
            <person name="Garg J."/>
            <person name="Pearlman R.E."/>
            <person name="Karrer K.M."/>
            <person name="Sun L."/>
            <person name="Manning G."/>
            <person name="Elde N.C."/>
            <person name="Turkewitz A.P."/>
            <person name="Asai D.J."/>
            <person name="Wilkes D.E."/>
            <person name="Wang Y."/>
            <person name="Cai H."/>
            <person name="Collins K."/>
            <person name="Stewart B.A."/>
            <person name="Lee S.R."/>
            <person name="Wilamowska K."/>
            <person name="Weinberg Z."/>
            <person name="Ruzzo W.L."/>
            <person name="Wloga D."/>
            <person name="Gaertig J."/>
            <person name="Frankel J."/>
            <person name="Tsao C.-C."/>
            <person name="Gorovsky M.A."/>
            <person name="Keeling P.J."/>
            <person name="Waller R.F."/>
            <person name="Patron N.J."/>
            <person name="Cherry J.M."/>
            <person name="Stover N.A."/>
            <person name="Krieger C.J."/>
            <person name="del Toro C."/>
            <person name="Ryder H.F."/>
            <person name="Williamson S.C."/>
            <person name="Barbeau R.A."/>
            <person name="Hamilton E.P."/>
            <person name="Orias E."/>
        </authorList>
    </citation>
    <scope>NUCLEOTIDE SEQUENCE [LARGE SCALE GENOMIC DNA]</scope>
    <source>
        <strain evidence="10">SB210</strain>
    </source>
</reference>
<dbReference type="Pfam" id="PF20651">
    <property type="entry name" value="EXOC6_Sec15_N"/>
    <property type="match status" value="1"/>
</dbReference>
<evidence type="ECO:0000313" key="10">
    <source>
        <dbReference type="Proteomes" id="UP000009168"/>
    </source>
</evidence>
<dbReference type="GO" id="GO:0016020">
    <property type="term" value="C:membrane"/>
    <property type="evidence" value="ECO:0007669"/>
    <property type="project" value="TreeGrafter"/>
</dbReference>
<evidence type="ECO:0000256" key="1">
    <source>
        <dbReference type="ARBA" id="ARBA00007944"/>
    </source>
</evidence>